<dbReference type="Pfam" id="PF13855">
    <property type="entry name" value="LRR_8"/>
    <property type="match status" value="1"/>
</dbReference>
<evidence type="ECO:0000256" key="3">
    <source>
        <dbReference type="ARBA" id="ARBA00022614"/>
    </source>
</evidence>
<sequence length="250" mass="27609">MANLKVVEVIDLSSNQLSSDIPTSIGGLQHLSTLSISSNRLQGHIPQSVGDLVSLERLDLSSNNLTGMIPKSLEKLLLFKNFNVSFNRLQGENLNGGPFVNFSARSFMGNEALCGSTRMLVPQCQRSNPQPSKKSRMIVLRYILATTASIILIVAFVIIPIRHHKHNAKLPSLGDLQPLATWRRISRHELKVAAYGFQDSNLLGSGSFDSVYKGTLSDGMTVEVKVFNMQLEGAFNSFDVECEVLRNLRH</sequence>
<keyword evidence="3" id="KW-0433">Leucine-rich repeat</keyword>
<dbReference type="PROSITE" id="PS50011">
    <property type="entry name" value="PROTEIN_KINASE_DOM"/>
    <property type="match status" value="1"/>
</dbReference>
<dbReference type="Pfam" id="PF00560">
    <property type="entry name" value="LRR_1"/>
    <property type="match status" value="1"/>
</dbReference>
<feature type="domain" description="Protein kinase" evidence="10">
    <location>
        <begin position="197"/>
        <end position="250"/>
    </location>
</feature>
<name>B9STS3_RICCO</name>
<evidence type="ECO:0000256" key="7">
    <source>
        <dbReference type="ARBA" id="ARBA00023136"/>
    </source>
</evidence>
<keyword evidence="12" id="KW-1185">Reference proteome</keyword>
<gene>
    <name evidence="11" type="ORF">RCOM_0623520</name>
</gene>
<keyword evidence="11" id="KW-0418">Kinase</keyword>
<comment type="similarity">
    <text evidence="2">Belongs to the RLP family.</text>
</comment>
<evidence type="ECO:0000256" key="6">
    <source>
        <dbReference type="ARBA" id="ARBA00022989"/>
    </source>
</evidence>
<evidence type="ECO:0000256" key="5">
    <source>
        <dbReference type="ARBA" id="ARBA00022737"/>
    </source>
</evidence>
<keyword evidence="11" id="KW-0808">Transferase</keyword>
<protein>
    <submittedName>
        <fullName evidence="11">Serine-threonine protein kinase, plant-type, putative</fullName>
    </submittedName>
</protein>
<dbReference type="Gene3D" id="3.30.200.20">
    <property type="entry name" value="Phosphorylase Kinase, domain 1"/>
    <property type="match status" value="1"/>
</dbReference>
<keyword evidence="6 9" id="KW-1133">Transmembrane helix</keyword>
<dbReference type="InterPro" id="IPR032675">
    <property type="entry name" value="LRR_dom_sf"/>
</dbReference>
<dbReference type="SUPFAM" id="SSF52058">
    <property type="entry name" value="L domain-like"/>
    <property type="match status" value="1"/>
</dbReference>
<dbReference type="Proteomes" id="UP000008311">
    <property type="component" value="Unassembled WGS sequence"/>
</dbReference>
<dbReference type="InterPro" id="IPR000719">
    <property type="entry name" value="Prot_kinase_dom"/>
</dbReference>
<dbReference type="AlphaFoldDB" id="B9STS3"/>
<evidence type="ECO:0000256" key="1">
    <source>
        <dbReference type="ARBA" id="ARBA00004167"/>
    </source>
</evidence>
<dbReference type="InParanoid" id="B9STS3"/>
<dbReference type="InterPro" id="IPR011009">
    <property type="entry name" value="Kinase-like_dom_sf"/>
</dbReference>
<evidence type="ECO:0000256" key="8">
    <source>
        <dbReference type="ARBA" id="ARBA00023180"/>
    </source>
</evidence>
<dbReference type="GO" id="GO:0004672">
    <property type="term" value="F:protein kinase activity"/>
    <property type="evidence" value="ECO:0007669"/>
    <property type="project" value="InterPro"/>
</dbReference>
<dbReference type="InterPro" id="IPR051809">
    <property type="entry name" value="Plant_receptor-like_S/T_kinase"/>
</dbReference>
<organism evidence="11 12">
    <name type="scientific">Ricinus communis</name>
    <name type="common">Castor bean</name>
    <dbReference type="NCBI Taxonomy" id="3988"/>
    <lineage>
        <taxon>Eukaryota</taxon>
        <taxon>Viridiplantae</taxon>
        <taxon>Streptophyta</taxon>
        <taxon>Embryophyta</taxon>
        <taxon>Tracheophyta</taxon>
        <taxon>Spermatophyta</taxon>
        <taxon>Magnoliopsida</taxon>
        <taxon>eudicotyledons</taxon>
        <taxon>Gunneridae</taxon>
        <taxon>Pentapetalae</taxon>
        <taxon>rosids</taxon>
        <taxon>fabids</taxon>
        <taxon>Malpighiales</taxon>
        <taxon>Euphorbiaceae</taxon>
        <taxon>Acalyphoideae</taxon>
        <taxon>Acalypheae</taxon>
        <taxon>Ricinus</taxon>
    </lineage>
</organism>
<dbReference type="PANTHER" id="PTHR27008">
    <property type="entry name" value="OS04G0122200 PROTEIN"/>
    <property type="match status" value="1"/>
</dbReference>
<dbReference type="PRINTS" id="PR00019">
    <property type="entry name" value="LEURICHRPT"/>
</dbReference>
<evidence type="ECO:0000256" key="2">
    <source>
        <dbReference type="ARBA" id="ARBA00009592"/>
    </source>
</evidence>
<dbReference type="EMBL" id="EQ974134">
    <property type="protein sequence ID" value="EEF32988.1"/>
    <property type="molecule type" value="Genomic_DNA"/>
</dbReference>
<dbReference type="eggNOG" id="ENOG502QPYS">
    <property type="taxonomic scope" value="Eukaryota"/>
</dbReference>
<keyword evidence="4 9" id="KW-0812">Transmembrane</keyword>
<evidence type="ECO:0000256" key="4">
    <source>
        <dbReference type="ARBA" id="ARBA00022692"/>
    </source>
</evidence>
<evidence type="ECO:0000256" key="9">
    <source>
        <dbReference type="SAM" id="Phobius"/>
    </source>
</evidence>
<dbReference type="FunFam" id="3.80.10.10:FF:000111">
    <property type="entry name" value="LRR receptor-like serine/threonine-protein kinase ERECTA"/>
    <property type="match status" value="1"/>
</dbReference>
<proteinExistence type="inferred from homology"/>
<feature type="transmembrane region" description="Helical" evidence="9">
    <location>
        <begin position="139"/>
        <end position="161"/>
    </location>
</feature>
<evidence type="ECO:0000259" key="10">
    <source>
        <dbReference type="PROSITE" id="PS50011"/>
    </source>
</evidence>
<accession>B9STS3</accession>
<dbReference type="PANTHER" id="PTHR27008:SF585">
    <property type="entry name" value="PROTEIN KINASE DOMAIN-CONTAINING PROTEIN"/>
    <property type="match status" value="1"/>
</dbReference>
<dbReference type="GO" id="GO:0016020">
    <property type="term" value="C:membrane"/>
    <property type="evidence" value="ECO:0007669"/>
    <property type="project" value="UniProtKB-SubCell"/>
</dbReference>
<dbReference type="GO" id="GO:0005524">
    <property type="term" value="F:ATP binding"/>
    <property type="evidence" value="ECO:0007669"/>
    <property type="project" value="InterPro"/>
</dbReference>
<evidence type="ECO:0000313" key="11">
    <source>
        <dbReference type="EMBL" id="EEF32988.1"/>
    </source>
</evidence>
<dbReference type="Gene3D" id="3.80.10.10">
    <property type="entry name" value="Ribonuclease Inhibitor"/>
    <property type="match status" value="1"/>
</dbReference>
<reference evidence="12" key="1">
    <citation type="journal article" date="2010" name="Nat. Biotechnol.">
        <title>Draft genome sequence of the oilseed species Ricinus communis.</title>
        <authorList>
            <person name="Chan A.P."/>
            <person name="Crabtree J."/>
            <person name="Zhao Q."/>
            <person name="Lorenzi H."/>
            <person name="Orvis J."/>
            <person name="Puiu D."/>
            <person name="Melake-Berhan A."/>
            <person name="Jones K.M."/>
            <person name="Redman J."/>
            <person name="Chen G."/>
            <person name="Cahoon E.B."/>
            <person name="Gedil M."/>
            <person name="Stanke M."/>
            <person name="Haas B.J."/>
            <person name="Wortman J.R."/>
            <person name="Fraser-Liggett C.M."/>
            <person name="Ravel J."/>
            <person name="Rabinowicz P.D."/>
        </authorList>
    </citation>
    <scope>NUCLEOTIDE SEQUENCE [LARGE SCALE GENOMIC DNA]</scope>
    <source>
        <strain evidence="12">cv. Hale</strain>
    </source>
</reference>
<dbReference type="SUPFAM" id="SSF56112">
    <property type="entry name" value="Protein kinase-like (PK-like)"/>
    <property type="match status" value="1"/>
</dbReference>
<keyword evidence="8" id="KW-0325">Glycoprotein</keyword>
<dbReference type="STRING" id="3988.B9STS3"/>
<keyword evidence="5" id="KW-0677">Repeat</keyword>
<evidence type="ECO:0000313" key="12">
    <source>
        <dbReference type="Proteomes" id="UP000008311"/>
    </source>
</evidence>
<dbReference type="InterPro" id="IPR001611">
    <property type="entry name" value="Leu-rich_rpt"/>
</dbReference>
<keyword evidence="7 9" id="KW-0472">Membrane</keyword>
<comment type="subcellular location">
    <subcellularLocation>
        <location evidence="1">Membrane</location>
        <topology evidence="1">Single-pass membrane protein</topology>
    </subcellularLocation>
</comment>